<evidence type="ECO:0000256" key="3">
    <source>
        <dbReference type="ARBA" id="ARBA00022448"/>
    </source>
</evidence>
<dbReference type="GO" id="GO:0035673">
    <property type="term" value="F:oligopeptide transmembrane transporter activity"/>
    <property type="evidence" value="ECO:0007669"/>
    <property type="project" value="InterPro"/>
</dbReference>
<accession>A0AAD4CZX5</accession>
<feature type="non-terminal residue" evidence="10">
    <location>
        <position position="1"/>
    </location>
</feature>
<evidence type="ECO:0000256" key="5">
    <source>
        <dbReference type="ARBA" id="ARBA00022856"/>
    </source>
</evidence>
<dbReference type="NCBIfam" id="TIGR00728">
    <property type="entry name" value="OPT_sfam"/>
    <property type="match status" value="1"/>
</dbReference>
<dbReference type="InterPro" id="IPR004648">
    <property type="entry name" value="Oligpept_transpt"/>
</dbReference>
<gene>
    <name evidence="10" type="ORF">BGZ95_008611</name>
</gene>
<keyword evidence="4 9" id="KW-0812">Transmembrane</keyword>
<evidence type="ECO:0000256" key="2">
    <source>
        <dbReference type="ARBA" id="ARBA00008807"/>
    </source>
</evidence>
<keyword evidence="5" id="KW-0571">Peptide transport</keyword>
<evidence type="ECO:0000256" key="8">
    <source>
        <dbReference type="ARBA" id="ARBA00023136"/>
    </source>
</evidence>
<dbReference type="InterPro" id="IPR004813">
    <property type="entry name" value="OPT"/>
</dbReference>
<dbReference type="GO" id="GO:0015031">
    <property type="term" value="P:protein transport"/>
    <property type="evidence" value="ECO:0007669"/>
    <property type="project" value="UniProtKB-KW"/>
</dbReference>
<reference evidence="10" key="1">
    <citation type="journal article" date="2020" name="Fungal Divers.">
        <title>Resolving the Mortierellaceae phylogeny through synthesis of multi-gene phylogenetics and phylogenomics.</title>
        <authorList>
            <person name="Vandepol N."/>
            <person name="Liber J."/>
            <person name="Desiro A."/>
            <person name="Na H."/>
            <person name="Kennedy M."/>
            <person name="Barry K."/>
            <person name="Grigoriev I.V."/>
            <person name="Miller A.N."/>
            <person name="O'Donnell K."/>
            <person name="Stajich J.E."/>
            <person name="Bonito G."/>
        </authorList>
    </citation>
    <scope>NUCLEOTIDE SEQUENCE</scope>
    <source>
        <strain evidence="10">NRRL 28262</strain>
    </source>
</reference>
<keyword evidence="6" id="KW-0653">Protein transport</keyword>
<keyword evidence="8 9" id="KW-0472">Membrane</keyword>
<organism evidence="10 11">
    <name type="scientific">Linnemannia exigua</name>
    <dbReference type="NCBI Taxonomy" id="604196"/>
    <lineage>
        <taxon>Eukaryota</taxon>
        <taxon>Fungi</taxon>
        <taxon>Fungi incertae sedis</taxon>
        <taxon>Mucoromycota</taxon>
        <taxon>Mortierellomycotina</taxon>
        <taxon>Mortierellomycetes</taxon>
        <taxon>Mortierellales</taxon>
        <taxon>Mortierellaceae</taxon>
        <taxon>Linnemannia</taxon>
    </lineage>
</organism>
<evidence type="ECO:0000256" key="4">
    <source>
        <dbReference type="ARBA" id="ARBA00022692"/>
    </source>
</evidence>
<dbReference type="EMBL" id="JAAAIL010004604">
    <property type="protein sequence ID" value="KAG0247549.1"/>
    <property type="molecule type" value="Genomic_DNA"/>
</dbReference>
<dbReference type="GO" id="GO:0016020">
    <property type="term" value="C:membrane"/>
    <property type="evidence" value="ECO:0007669"/>
    <property type="project" value="UniProtKB-SubCell"/>
</dbReference>
<feature type="transmembrane region" description="Helical" evidence="9">
    <location>
        <begin position="172"/>
        <end position="192"/>
    </location>
</feature>
<evidence type="ECO:0000313" key="10">
    <source>
        <dbReference type="EMBL" id="KAG0247549.1"/>
    </source>
</evidence>
<proteinExistence type="inferred from homology"/>
<feature type="transmembrane region" description="Helical" evidence="9">
    <location>
        <begin position="138"/>
        <end position="160"/>
    </location>
</feature>
<keyword evidence="11" id="KW-1185">Reference proteome</keyword>
<name>A0AAD4CZX5_9FUNG</name>
<dbReference type="AlphaFoldDB" id="A0AAD4CZX5"/>
<dbReference type="PANTHER" id="PTHR22601">
    <property type="entry name" value="ISP4 LIKE PROTEIN"/>
    <property type="match status" value="1"/>
</dbReference>
<evidence type="ECO:0008006" key="12">
    <source>
        <dbReference type="Google" id="ProtNLM"/>
    </source>
</evidence>
<comment type="similarity">
    <text evidence="2">Belongs to the oligopeptide OPT transporter family.</text>
</comment>
<evidence type="ECO:0000256" key="9">
    <source>
        <dbReference type="SAM" id="Phobius"/>
    </source>
</evidence>
<evidence type="ECO:0000256" key="7">
    <source>
        <dbReference type="ARBA" id="ARBA00022989"/>
    </source>
</evidence>
<dbReference type="Pfam" id="PF03169">
    <property type="entry name" value="OPT"/>
    <property type="match status" value="1"/>
</dbReference>
<sequence>LVAQWKQSRTMSEDIHHKLMQAYPEVPDWWYATLFFGVTAVCVFTCEYYGYMPWWAVLLAVFLSVFFALPVGLIQALTNQQPGLNIITEYVIGYILPGEPIPNVTFKTLGYISMAQAMIFTSDLKLGHYMKVPPRAMFWAQLLGTVIAGTINLVTANWLMDTQKGICTPDNKLLQCPMATTFFSASVIWGVIAPNL</sequence>
<protein>
    <recommendedName>
        <fullName evidence="12">Oligopeptide transporter</fullName>
    </recommendedName>
</protein>
<keyword evidence="7 9" id="KW-1133">Transmembrane helix</keyword>
<evidence type="ECO:0000256" key="1">
    <source>
        <dbReference type="ARBA" id="ARBA00004141"/>
    </source>
</evidence>
<feature type="transmembrane region" description="Helical" evidence="9">
    <location>
        <begin position="29"/>
        <end position="49"/>
    </location>
</feature>
<evidence type="ECO:0000256" key="6">
    <source>
        <dbReference type="ARBA" id="ARBA00022927"/>
    </source>
</evidence>
<feature type="transmembrane region" description="Helical" evidence="9">
    <location>
        <begin position="56"/>
        <end position="77"/>
    </location>
</feature>
<keyword evidence="3" id="KW-0813">Transport</keyword>
<feature type="non-terminal residue" evidence="10">
    <location>
        <position position="196"/>
    </location>
</feature>
<comment type="subcellular location">
    <subcellularLocation>
        <location evidence="1">Membrane</location>
        <topology evidence="1">Multi-pass membrane protein</topology>
    </subcellularLocation>
</comment>
<comment type="caution">
    <text evidence="10">The sequence shown here is derived from an EMBL/GenBank/DDBJ whole genome shotgun (WGS) entry which is preliminary data.</text>
</comment>
<dbReference type="Proteomes" id="UP001194580">
    <property type="component" value="Unassembled WGS sequence"/>
</dbReference>
<evidence type="ECO:0000313" key="11">
    <source>
        <dbReference type="Proteomes" id="UP001194580"/>
    </source>
</evidence>